<feature type="region of interest" description="Disordered" evidence="1">
    <location>
        <begin position="1"/>
        <end position="33"/>
    </location>
</feature>
<gene>
    <name evidence="3" type="ORF">FF041_30795</name>
</gene>
<dbReference type="PANTHER" id="PTHR30007">
    <property type="entry name" value="PHP DOMAIN PROTEIN"/>
    <property type="match status" value="1"/>
</dbReference>
<evidence type="ECO:0000313" key="4">
    <source>
        <dbReference type="Proteomes" id="UP000419138"/>
    </source>
</evidence>
<sequence length="103" mass="11083">MAGVSRLHPRPRPPARRRSPKRGLRTPALGRSRGRLTSKIHLACDAAGRPLAPVVTGGNTNDCTQFTAVMEAIRVPRSGPGRPRTRPAHVIGDKGYSSKAIRT</sequence>
<evidence type="ECO:0000313" key="3">
    <source>
        <dbReference type="EMBL" id="MQT04390.1"/>
    </source>
</evidence>
<dbReference type="InterPro" id="IPR002559">
    <property type="entry name" value="Transposase_11"/>
</dbReference>
<dbReference type="Pfam" id="PF01609">
    <property type="entry name" value="DDE_Tnp_1"/>
    <property type="match status" value="1"/>
</dbReference>
<dbReference type="PANTHER" id="PTHR30007:SF1">
    <property type="entry name" value="BLR1914 PROTEIN"/>
    <property type="match status" value="1"/>
</dbReference>
<proteinExistence type="predicted"/>
<dbReference type="EMBL" id="VCLA01000191">
    <property type="protein sequence ID" value="MQT04390.1"/>
    <property type="molecule type" value="Genomic_DNA"/>
</dbReference>
<feature type="region of interest" description="Disordered" evidence="1">
    <location>
        <begin position="76"/>
        <end position="103"/>
    </location>
</feature>
<comment type="caution">
    <text evidence="3">The sequence shown here is derived from an EMBL/GenBank/DDBJ whole genome shotgun (WGS) entry which is preliminary data.</text>
</comment>
<dbReference type="Proteomes" id="UP000419138">
    <property type="component" value="Unassembled WGS sequence"/>
</dbReference>
<evidence type="ECO:0000256" key="1">
    <source>
        <dbReference type="SAM" id="MobiDB-lite"/>
    </source>
</evidence>
<protein>
    <submittedName>
        <fullName evidence="3">Transposase</fullName>
    </submittedName>
</protein>
<name>A0A646KQL8_STRJU</name>
<dbReference type="GO" id="GO:0003677">
    <property type="term" value="F:DNA binding"/>
    <property type="evidence" value="ECO:0007669"/>
    <property type="project" value="InterPro"/>
</dbReference>
<evidence type="ECO:0000259" key="2">
    <source>
        <dbReference type="Pfam" id="PF01609"/>
    </source>
</evidence>
<feature type="domain" description="Transposase IS4-like" evidence="2">
    <location>
        <begin position="32"/>
        <end position="102"/>
    </location>
</feature>
<dbReference type="OrthoDB" id="4546548at2"/>
<organism evidence="3 4">
    <name type="scientific">Streptomyces jumonjinensis</name>
    <dbReference type="NCBI Taxonomy" id="1945"/>
    <lineage>
        <taxon>Bacteria</taxon>
        <taxon>Bacillati</taxon>
        <taxon>Actinomycetota</taxon>
        <taxon>Actinomycetes</taxon>
        <taxon>Kitasatosporales</taxon>
        <taxon>Streptomycetaceae</taxon>
        <taxon>Streptomyces</taxon>
    </lineage>
</organism>
<reference evidence="3 4" key="1">
    <citation type="submission" date="2019-05" db="EMBL/GenBank/DDBJ databases">
        <title>Comparative genomics and metabolomics analyses of clavulanic acid producing Streptomyces species provides insight into specialized metabolism and evolution of beta-lactam biosynthetic gene clusters.</title>
        <authorList>
            <person name="Moore M.A."/>
            <person name="Cruz-Morales P."/>
            <person name="Barona Gomez F."/>
            <person name="Kapil T."/>
        </authorList>
    </citation>
    <scope>NUCLEOTIDE SEQUENCE [LARGE SCALE GENOMIC DNA]</scope>
    <source>
        <strain evidence="3 4">NRRL 5741</strain>
    </source>
</reference>
<feature type="compositionally biased region" description="Basic residues" evidence="1">
    <location>
        <begin position="7"/>
        <end position="24"/>
    </location>
</feature>
<dbReference type="GO" id="GO:0004803">
    <property type="term" value="F:transposase activity"/>
    <property type="evidence" value="ECO:0007669"/>
    <property type="project" value="InterPro"/>
</dbReference>
<dbReference type="GO" id="GO:0006313">
    <property type="term" value="P:DNA transposition"/>
    <property type="evidence" value="ECO:0007669"/>
    <property type="project" value="InterPro"/>
</dbReference>
<dbReference type="AlphaFoldDB" id="A0A646KQL8"/>
<accession>A0A646KQL8</accession>
<keyword evidence="4" id="KW-1185">Reference proteome</keyword>